<dbReference type="InterPro" id="IPR032675">
    <property type="entry name" value="LRR_dom_sf"/>
</dbReference>
<evidence type="ECO:0000313" key="2">
    <source>
        <dbReference type="Proteomes" id="UP000823775"/>
    </source>
</evidence>
<reference evidence="1 2" key="1">
    <citation type="journal article" date="2021" name="BMC Genomics">
        <title>Datura genome reveals duplications of psychoactive alkaloid biosynthetic genes and high mutation rate following tissue culture.</title>
        <authorList>
            <person name="Rajewski A."/>
            <person name="Carter-House D."/>
            <person name="Stajich J."/>
            <person name="Litt A."/>
        </authorList>
    </citation>
    <scope>NUCLEOTIDE SEQUENCE [LARGE SCALE GENOMIC DNA]</scope>
    <source>
        <strain evidence="1">AR-01</strain>
    </source>
</reference>
<organism evidence="1 2">
    <name type="scientific">Datura stramonium</name>
    <name type="common">Jimsonweed</name>
    <name type="synonym">Common thornapple</name>
    <dbReference type="NCBI Taxonomy" id="4076"/>
    <lineage>
        <taxon>Eukaryota</taxon>
        <taxon>Viridiplantae</taxon>
        <taxon>Streptophyta</taxon>
        <taxon>Embryophyta</taxon>
        <taxon>Tracheophyta</taxon>
        <taxon>Spermatophyta</taxon>
        <taxon>Magnoliopsida</taxon>
        <taxon>eudicotyledons</taxon>
        <taxon>Gunneridae</taxon>
        <taxon>Pentapetalae</taxon>
        <taxon>asterids</taxon>
        <taxon>lamiids</taxon>
        <taxon>Solanales</taxon>
        <taxon>Solanaceae</taxon>
        <taxon>Solanoideae</taxon>
        <taxon>Datureae</taxon>
        <taxon>Datura</taxon>
    </lineage>
</organism>
<accession>A0ABS8V1C5</accession>
<gene>
    <name evidence="1" type="ORF">HAX54_025026</name>
</gene>
<evidence type="ECO:0000313" key="1">
    <source>
        <dbReference type="EMBL" id="MCD9640014.1"/>
    </source>
</evidence>
<dbReference type="Proteomes" id="UP000823775">
    <property type="component" value="Unassembled WGS sequence"/>
</dbReference>
<dbReference type="Gene3D" id="3.80.10.10">
    <property type="entry name" value="Ribonuclease Inhibitor"/>
    <property type="match status" value="1"/>
</dbReference>
<dbReference type="EMBL" id="JACEIK010003035">
    <property type="protein sequence ID" value="MCD9640014.1"/>
    <property type="molecule type" value="Genomic_DNA"/>
</dbReference>
<protein>
    <submittedName>
        <fullName evidence="1">Uncharacterized protein</fullName>
    </submittedName>
</protein>
<name>A0ABS8V1C5_DATST</name>
<sequence>MGGIGKTTLAKKAYDHLSISCTNEVFSGIPNLKRLMVCVLLKTTVCMIVLWICQLEKNLEAFKCYWQHFLEGPIKSFVFPTSLKKLTLTRCHHFVWEDISSTVNMLPNLEELKLKWCRADDDVWILSDKDKFKILKLLLLRSLNLERWEASSDSSQI</sequence>
<proteinExistence type="predicted"/>
<comment type="caution">
    <text evidence="1">The sequence shown here is derived from an EMBL/GenBank/DDBJ whole genome shotgun (WGS) entry which is preliminary data.</text>
</comment>
<keyword evidence="2" id="KW-1185">Reference proteome</keyword>
<dbReference type="PANTHER" id="PTHR15140">
    <property type="entry name" value="TUBULIN-SPECIFIC CHAPERONE E"/>
    <property type="match status" value="1"/>
</dbReference>
<dbReference type="PANTHER" id="PTHR15140:SF46">
    <property type="entry name" value="NRC1"/>
    <property type="match status" value="1"/>
</dbReference>
<dbReference type="SUPFAM" id="SSF52047">
    <property type="entry name" value="RNI-like"/>
    <property type="match status" value="1"/>
</dbReference>